<feature type="region of interest" description="Disordered" evidence="1">
    <location>
        <begin position="184"/>
        <end position="203"/>
    </location>
</feature>
<feature type="transmembrane region" description="Helical" evidence="2">
    <location>
        <begin position="68"/>
        <end position="88"/>
    </location>
</feature>
<evidence type="ECO:0000313" key="4">
    <source>
        <dbReference type="Proteomes" id="UP000067626"/>
    </source>
</evidence>
<dbReference type="Proteomes" id="UP000067626">
    <property type="component" value="Chromosome"/>
</dbReference>
<evidence type="ECO:0000256" key="2">
    <source>
        <dbReference type="SAM" id="Phobius"/>
    </source>
</evidence>
<feature type="transmembrane region" description="Helical" evidence="2">
    <location>
        <begin position="144"/>
        <end position="162"/>
    </location>
</feature>
<gene>
    <name evidence="3" type="ORF">CMC5_030750</name>
</gene>
<accession>A0A0K1EEC0</accession>
<protein>
    <submittedName>
        <fullName evidence="3">Uncharacterized protein</fullName>
    </submittedName>
</protein>
<feature type="transmembrane region" description="Helical" evidence="2">
    <location>
        <begin position="38"/>
        <end position="56"/>
    </location>
</feature>
<evidence type="ECO:0000313" key="3">
    <source>
        <dbReference type="EMBL" id="AKT38928.1"/>
    </source>
</evidence>
<keyword evidence="4" id="KW-1185">Reference proteome</keyword>
<feature type="transmembrane region" description="Helical" evidence="2">
    <location>
        <begin position="12"/>
        <end position="32"/>
    </location>
</feature>
<dbReference type="EMBL" id="CP012159">
    <property type="protein sequence ID" value="AKT38928.1"/>
    <property type="molecule type" value="Genomic_DNA"/>
</dbReference>
<organism evidence="3 4">
    <name type="scientific">Chondromyces crocatus</name>
    <dbReference type="NCBI Taxonomy" id="52"/>
    <lineage>
        <taxon>Bacteria</taxon>
        <taxon>Pseudomonadati</taxon>
        <taxon>Myxococcota</taxon>
        <taxon>Polyangia</taxon>
        <taxon>Polyangiales</taxon>
        <taxon>Polyangiaceae</taxon>
        <taxon>Chondromyces</taxon>
    </lineage>
</organism>
<keyword evidence="2" id="KW-0812">Transmembrane</keyword>
<feature type="transmembrane region" description="Helical" evidence="2">
    <location>
        <begin position="108"/>
        <end position="132"/>
    </location>
</feature>
<feature type="transmembrane region" description="Helical" evidence="2">
    <location>
        <begin position="308"/>
        <end position="325"/>
    </location>
</feature>
<keyword evidence="2" id="KW-0472">Membrane</keyword>
<evidence type="ECO:0000256" key="1">
    <source>
        <dbReference type="SAM" id="MobiDB-lite"/>
    </source>
</evidence>
<sequence length="438" mass="46230">MRRPLSPGLSVLVIGLSTGSVSVAALVVAAILNAFLDLPFVILTIAVVLATIPLLTTVAARTGIAHPWLTGALAPVTLAPLFFLGALYDLNQPIIISNWRCGTGDIALLMVLPFVYGGFGLLGGILGIALATRGGPRPALALRALALGGLATAVALVAWSTVQAAHHPEPHALLGPLPPSAIVPPLDGETPHEELPSKDGPSGYRFAQTLPELDVVVERSCSASSCSLSLWRHHTMPTPPHNTSRPSVFDSTSRGRLEVRRIAEHDVWLVKDVDHGRSVAFRKADPFYVPTDISPRDLRHALSPPHPYIVMGALALGLGALLQGWRQRVTAQLRRTERGRTGVLGENGWISFEDATAPQRVAPDLILPPGPVVVLEGGAGQGTPYRGEATVGAGACLPGERAAVLADFRVRCAVLDTLTLTLTALTAMPLLAAWHLFT</sequence>
<proteinExistence type="predicted"/>
<dbReference type="AlphaFoldDB" id="A0A0K1EEC0"/>
<name>A0A0K1EEC0_CHOCO</name>
<feature type="transmembrane region" description="Helical" evidence="2">
    <location>
        <begin position="418"/>
        <end position="437"/>
    </location>
</feature>
<keyword evidence="2" id="KW-1133">Transmembrane helix</keyword>
<reference evidence="3 4" key="1">
    <citation type="submission" date="2015-07" db="EMBL/GenBank/DDBJ databases">
        <title>Genome analysis of myxobacterium Chondromyces crocatus Cm c5 reveals a high potential for natural compound synthesis and the genetic basis for the loss of fruiting body formation.</title>
        <authorList>
            <person name="Zaburannyi N."/>
            <person name="Bunk B."/>
            <person name="Maier J."/>
            <person name="Overmann J."/>
            <person name="Mueller R."/>
        </authorList>
    </citation>
    <scope>NUCLEOTIDE SEQUENCE [LARGE SCALE GENOMIC DNA]</scope>
    <source>
        <strain evidence="3 4">Cm c5</strain>
    </source>
</reference>
<dbReference type="KEGG" id="ccro:CMC5_030750"/>